<dbReference type="AlphaFoldDB" id="A0A9P5AI04"/>
<dbReference type="GO" id="GO:0005634">
    <property type="term" value="C:nucleus"/>
    <property type="evidence" value="ECO:0007669"/>
    <property type="project" value="TreeGrafter"/>
</dbReference>
<evidence type="ECO:0000313" key="4">
    <source>
        <dbReference type="EMBL" id="KAF4339066.1"/>
    </source>
</evidence>
<dbReference type="GO" id="GO:0000981">
    <property type="term" value="F:DNA-binding transcription factor activity, RNA polymerase II-specific"/>
    <property type="evidence" value="ECO:0007669"/>
    <property type="project" value="TreeGrafter"/>
</dbReference>
<feature type="domain" description="Myb-like" evidence="2">
    <location>
        <begin position="130"/>
        <end position="179"/>
    </location>
</feature>
<dbReference type="PANTHER" id="PTHR45614">
    <property type="entry name" value="MYB PROTEIN-RELATED"/>
    <property type="match status" value="1"/>
</dbReference>
<dbReference type="InterPro" id="IPR050560">
    <property type="entry name" value="MYB_TF"/>
</dbReference>
<dbReference type="CDD" id="cd00167">
    <property type="entry name" value="SANT"/>
    <property type="match status" value="2"/>
</dbReference>
<comment type="caution">
    <text evidence="4">The sequence shown here is derived from an EMBL/GenBank/DDBJ whole genome shotgun (WGS) entry which is preliminary data.</text>
</comment>
<dbReference type="GO" id="GO:0000278">
    <property type="term" value="P:mitotic cell cycle"/>
    <property type="evidence" value="ECO:0007669"/>
    <property type="project" value="TreeGrafter"/>
</dbReference>
<name>A0A9P5AI04_9HYPO</name>
<accession>A0A9P5AI04</accession>
<feature type="domain" description="HTH myb-type" evidence="3">
    <location>
        <begin position="130"/>
        <end position="183"/>
    </location>
</feature>
<dbReference type="EMBL" id="PVQB02000303">
    <property type="protein sequence ID" value="KAF4339066.1"/>
    <property type="molecule type" value="Genomic_DNA"/>
</dbReference>
<dbReference type="PROSITE" id="PS51294">
    <property type="entry name" value="HTH_MYB"/>
    <property type="match status" value="1"/>
</dbReference>
<evidence type="ECO:0000256" key="1">
    <source>
        <dbReference type="SAM" id="MobiDB-lite"/>
    </source>
</evidence>
<dbReference type="OrthoDB" id="2143914at2759"/>
<dbReference type="Gene3D" id="1.10.10.60">
    <property type="entry name" value="Homeodomain-like"/>
    <property type="match status" value="1"/>
</dbReference>
<evidence type="ECO:0000259" key="3">
    <source>
        <dbReference type="PROSITE" id="PS51294"/>
    </source>
</evidence>
<evidence type="ECO:0008006" key="6">
    <source>
        <dbReference type="Google" id="ProtNLM"/>
    </source>
</evidence>
<dbReference type="Proteomes" id="UP000730481">
    <property type="component" value="Unassembled WGS sequence"/>
</dbReference>
<evidence type="ECO:0000259" key="2">
    <source>
        <dbReference type="PROSITE" id="PS50090"/>
    </source>
</evidence>
<feature type="region of interest" description="Disordered" evidence="1">
    <location>
        <begin position="1"/>
        <end position="141"/>
    </location>
</feature>
<gene>
    <name evidence="4" type="ORF">FBEOM_7008</name>
</gene>
<organism evidence="4 5">
    <name type="scientific">Fusarium beomiforme</name>
    <dbReference type="NCBI Taxonomy" id="44412"/>
    <lineage>
        <taxon>Eukaryota</taxon>
        <taxon>Fungi</taxon>
        <taxon>Dikarya</taxon>
        <taxon>Ascomycota</taxon>
        <taxon>Pezizomycotina</taxon>
        <taxon>Sordariomycetes</taxon>
        <taxon>Hypocreomycetidae</taxon>
        <taxon>Hypocreales</taxon>
        <taxon>Nectriaceae</taxon>
        <taxon>Fusarium</taxon>
        <taxon>Fusarium burgessii species complex</taxon>
    </lineage>
</organism>
<dbReference type="PROSITE" id="PS50090">
    <property type="entry name" value="MYB_LIKE"/>
    <property type="match status" value="1"/>
</dbReference>
<feature type="compositionally biased region" description="Low complexity" evidence="1">
    <location>
        <begin position="14"/>
        <end position="55"/>
    </location>
</feature>
<reference evidence="4" key="1">
    <citation type="journal article" date="2017" name="Mycologia">
        <title>Fusarium algeriense, sp. nov., a novel toxigenic crown rot pathogen of durum wheat from Algeria is nested in the Fusarium burgessii species complex.</title>
        <authorList>
            <person name="Laraba I."/>
            <person name="Keddad A."/>
            <person name="Boureghda H."/>
            <person name="Abdallah N."/>
            <person name="Vaughan M.M."/>
            <person name="Proctor R.H."/>
            <person name="Busman M."/>
            <person name="O'Donnell K."/>
        </authorList>
    </citation>
    <scope>NUCLEOTIDE SEQUENCE</scope>
    <source>
        <strain evidence="4">NRRL 25174</strain>
    </source>
</reference>
<dbReference type="InterPro" id="IPR017930">
    <property type="entry name" value="Myb_dom"/>
</dbReference>
<feature type="compositionally biased region" description="Pro residues" evidence="1">
    <location>
        <begin position="99"/>
        <end position="111"/>
    </location>
</feature>
<dbReference type="GO" id="GO:0045944">
    <property type="term" value="P:positive regulation of transcription by RNA polymerase II"/>
    <property type="evidence" value="ECO:0007669"/>
    <property type="project" value="TreeGrafter"/>
</dbReference>
<dbReference type="GO" id="GO:0000978">
    <property type="term" value="F:RNA polymerase II cis-regulatory region sequence-specific DNA binding"/>
    <property type="evidence" value="ECO:0007669"/>
    <property type="project" value="TreeGrafter"/>
</dbReference>
<dbReference type="PANTHER" id="PTHR45614:SF238">
    <property type="entry name" value="MYB-LIKE TRANSCRIPTION FACTOR (EUROFUNG)"/>
    <property type="match status" value="1"/>
</dbReference>
<sequence length="235" mass="25944">MTRRPENIEFRYGAPQPNMAPQQQQQQQQQQQHHPQPVQPPMSVSQQPPNGAAPPQQAPTPTPAPAGRSRKRPAPPAGPPATAAPPAPVTPSQVQAPVTAPPAPQAVPQPPQQVQTDDANAAPVAPPPAKKSRTNTPWTPQEELRLKQMRDAGNSWAEIAKTFPTRTEGSVKKHWYKDMHYAEFAEDESQALLNAIKEYENNKWKSIGQKVNKPAKACEQYAKEHFPDLFPNSKR</sequence>
<dbReference type="InterPro" id="IPR009057">
    <property type="entry name" value="Homeodomain-like_sf"/>
</dbReference>
<dbReference type="InterPro" id="IPR001005">
    <property type="entry name" value="SANT/Myb"/>
</dbReference>
<keyword evidence="5" id="KW-1185">Reference proteome</keyword>
<proteinExistence type="predicted"/>
<feature type="compositionally biased region" description="Pro residues" evidence="1">
    <location>
        <begin position="74"/>
        <end position="89"/>
    </location>
</feature>
<protein>
    <recommendedName>
        <fullName evidence="6">MYB DNA-binding domain-containing protein</fullName>
    </recommendedName>
</protein>
<feature type="compositionally biased region" description="Low complexity" evidence="1">
    <location>
        <begin position="112"/>
        <end position="123"/>
    </location>
</feature>
<evidence type="ECO:0000313" key="5">
    <source>
        <dbReference type="Proteomes" id="UP000730481"/>
    </source>
</evidence>
<dbReference type="SMART" id="SM00717">
    <property type="entry name" value="SANT"/>
    <property type="match status" value="2"/>
</dbReference>
<dbReference type="SUPFAM" id="SSF46689">
    <property type="entry name" value="Homeodomain-like"/>
    <property type="match status" value="1"/>
</dbReference>
<dbReference type="Pfam" id="PF00249">
    <property type="entry name" value="Myb_DNA-binding"/>
    <property type="match status" value="2"/>
</dbReference>
<reference evidence="4" key="2">
    <citation type="submission" date="2020-02" db="EMBL/GenBank/DDBJ databases">
        <title>Identification and distribution of gene clusters putatively required for synthesis of sphingolipid metabolism inhibitors in phylogenetically diverse species of the filamentous fungus Fusarium.</title>
        <authorList>
            <person name="Kim H.-S."/>
            <person name="Busman M."/>
            <person name="Brown D.W."/>
            <person name="Divon H."/>
            <person name="Uhlig S."/>
            <person name="Proctor R.H."/>
        </authorList>
    </citation>
    <scope>NUCLEOTIDE SEQUENCE</scope>
    <source>
        <strain evidence="4">NRRL 25174</strain>
    </source>
</reference>